<protein>
    <submittedName>
        <fullName evidence="1">Uncharacterized protein</fullName>
    </submittedName>
</protein>
<dbReference type="SUPFAM" id="SSF51556">
    <property type="entry name" value="Metallo-dependent hydrolases"/>
    <property type="match status" value="1"/>
</dbReference>
<dbReference type="InterPro" id="IPR032466">
    <property type="entry name" value="Metal_Hydrolase"/>
</dbReference>
<evidence type="ECO:0000313" key="2">
    <source>
        <dbReference type="Proteomes" id="UP000003947"/>
    </source>
</evidence>
<dbReference type="Proteomes" id="UP000003947">
    <property type="component" value="Unassembled WGS sequence"/>
</dbReference>
<dbReference type="Gene3D" id="3.20.20.140">
    <property type="entry name" value="Metal-dependent hydrolases"/>
    <property type="match status" value="1"/>
</dbReference>
<dbReference type="HOGENOM" id="CLU_515482_0_0_5"/>
<dbReference type="STRING" id="864069.MicloDRAFT_00003550"/>
<sequence length="565" mass="62816">MLTRRQAISGALSTIGVNLGGCATLVSPATGVCPDDPRYTSSTTPLTIDTHVHVFNGSDIQVERYISLVRARVTPALKYLGEILQEVGWHIAPSGTDELALLQEISKQMRAECNAGRIEQTIAAYRAQKYFQGLQELTRALDIVERRYVGQPRAESADSIADAIRSLPTEHNKLRDRLRQQKLRGSARQEIDAALAFVLQQFQYRYVNVLEYLSRYSSGSSRKIDLIICHQLDFDWSLAHGQPTKTSIQDQINVMEQISILTGGRVHCFAPFDPMRQVAYDLQLIQESPLALVQRAISSQGFIGVKMYPPMGFAPMGNSSLSWSRWREPWIAPALQRPDIGVLLDRALLQLYSWCIANNVPIMAHTSKSNSPSSDFEKLTKASYWQSVPAGLSVTFGHFGNTEVGLQSNLDRAKQYMKLMQPMGNHGANFYADSAYFTHAITNPSNLKSALRTLFKTMQGPGSVPLSERLMYGSDWEMLIIEGGDTFGYLRTFEQIFAELSGDPSIGAEGTLSDRFFGINAADHLSLHPGVPNSTRSRLDAFYAAKNVPKPLWATKVDMLPRTVS</sequence>
<gene>
    <name evidence="1" type="ORF">MicloDRAFT_00003550</name>
</gene>
<name>I4Z3N6_9HYPH</name>
<organism evidence="1 2">
    <name type="scientific">Microvirga lotononidis</name>
    <dbReference type="NCBI Taxonomy" id="864069"/>
    <lineage>
        <taxon>Bacteria</taxon>
        <taxon>Pseudomonadati</taxon>
        <taxon>Pseudomonadota</taxon>
        <taxon>Alphaproteobacteria</taxon>
        <taxon>Hyphomicrobiales</taxon>
        <taxon>Methylobacteriaceae</taxon>
        <taxon>Microvirga</taxon>
    </lineage>
</organism>
<reference evidence="1 2" key="1">
    <citation type="submission" date="2012-02" db="EMBL/GenBank/DDBJ databases">
        <title>Improved High-Quality Draft sequence of Microvirga sp. WSM3557.</title>
        <authorList>
            <consortium name="US DOE Joint Genome Institute"/>
            <person name="Lucas S."/>
            <person name="Han J."/>
            <person name="Lapidus A."/>
            <person name="Cheng J.-F."/>
            <person name="Goodwin L."/>
            <person name="Pitluck S."/>
            <person name="Peters L."/>
            <person name="Zhang X."/>
            <person name="Detter J.C."/>
            <person name="Han C."/>
            <person name="Tapia R."/>
            <person name="Land M."/>
            <person name="Hauser L."/>
            <person name="Kyrpides N."/>
            <person name="Ivanova N."/>
            <person name="Pagani I."/>
            <person name="Brau L."/>
            <person name="Yates R."/>
            <person name="O'Hara G."/>
            <person name="Rui T."/>
            <person name="Howieson J."/>
            <person name="Reeve W."/>
            <person name="Woyke T."/>
        </authorList>
    </citation>
    <scope>NUCLEOTIDE SEQUENCE [LARGE SCALE GENOMIC DNA]</scope>
    <source>
        <strain evidence="1 2">WSM3557</strain>
    </source>
</reference>
<dbReference type="eggNOG" id="COG2159">
    <property type="taxonomic scope" value="Bacteria"/>
</dbReference>
<keyword evidence="2" id="KW-1185">Reference proteome</keyword>
<dbReference type="EMBL" id="JH660635">
    <property type="protein sequence ID" value="EIM30828.1"/>
    <property type="molecule type" value="Genomic_DNA"/>
</dbReference>
<dbReference type="AlphaFoldDB" id="I4Z3N6"/>
<accession>I4Z3N6</accession>
<evidence type="ECO:0000313" key="1">
    <source>
        <dbReference type="EMBL" id="EIM30828.1"/>
    </source>
</evidence>
<dbReference type="PATRIC" id="fig|864069.3.peg.378"/>
<proteinExistence type="predicted"/>